<sequence>MSYNLSEFLTKTPYDTEVCPFDDSSGRAVFAARWYDFEFNDPLEFHIFLFRFSCVLQPYIQGIRGDELEEFFFPDNDAMTRSTREHESHQFQDLEAMHWLNRDLSFAKIPWLQDYDHSRSMVLPGDDFPELLAFGKAGYLTIFVADEVG</sequence>
<protein>
    <submittedName>
        <fullName evidence="1">Uncharacterized protein</fullName>
    </submittedName>
</protein>
<proteinExistence type="predicted"/>
<gene>
    <name evidence="1" type="ORF">Pan153_27660</name>
</gene>
<dbReference type="EMBL" id="CP036317">
    <property type="protein sequence ID" value="QDV18109.1"/>
    <property type="molecule type" value="Genomic_DNA"/>
</dbReference>
<dbReference type="RefSeq" id="WP_145456282.1">
    <property type="nucleotide sequence ID" value="NZ_CP036317.1"/>
</dbReference>
<evidence type="ECO:0000313" key="2">
    <source>
        <dbReference type="Proteomes" id="UP000320839"/>
    </source>
</evidence>
<accession>A0A518FP39</accession>
<evidence type="ECO:0000313" key="1">
    <source>
        <dbReference type="EMBL" id="QDV18109.1"/>
    </source>
</evidence>
<dbReference type="Proteomes" id="UP000320839">
    <property type="component" value="Chromosome"/>
</dbReference>
<dbReference type="OrthoDB" id="282053at2"/>
<name>A0A518FP39_9PLAN</name>
<dbReference type="AlphaFoldDB" id="A0A518FP39"/>
<organism evidence="1 2">
    <name type="scientific">Gimesia panareensis</name>
    <dbReference type="NCBI Taxonomy" id="2527978"/>
    <lineage>
        <taxon>Bacteria</taxon>
        <taxon>Pseudomonadati</taxon>
        <taxon>Planctomycetota</taxon>
        <taxon>Planctomycetia</taxon>
        <taxon>Planctomycetales</taxon>
        <taxon>Planctomycetaceae</taxon>
        <taxon>Gimesia</taxon>
    </lineage>
</organism>
<reference evidence="1 2" key="1">
    <citation type="submission" date="2019-02" db="EMBL/GenBank/DDBJ databases">
        <title>Deep-cultivation of Planctomycetes and their phenomic and genomic characterization uncovers novel biology.</title>
        <authorList>
            <person name="Wiegand S."/>
            <person name="Jogler M."/>
            <person name="Boedeker C."/>
            <person name="Pinto D."/>
            <person name="Vollmers J."/>
            <person name="Rivas-Marin E."/>
            <person name="Kohn T."/>
            <person name="Peeters S.H."/>
            <person name="Heuer A."/>
            <person name="Rast P."/>
            <person name="Oberbeckmann S."/>
            <person name="Bunk B."/>
            <person name="Jeske O."/>
            <person name="Meyerdierks A."/>
            <person name="Storesund J.E."/>
            <person name="Kallscheuer N."/>
            <person name="Luecker S."/>
            <person name="Lage O.M."/>
            <person name="Pohl T."/>
            <person name="Merkel B.J."/>
            <person name="Hornburger P."/>
            <person name="Mueller R.-W."/>
            <person name="Bruemmer F."/>
            <person name="Labrenz M."/>
            <person name="Spormann A.M."/>
            <person name="Op den Camp H."/>
            <person name="Overmann J."/>
            <person name="Amann R."/>
            <person name="Jetten M.S.M."/>
            <person name="Mascher T."/>
            <person name="Medema M.H."/>
            <person name="Devos D.P."/>
            <person name="Kaster A.-K."/>
            <person name="Ovreas L."/>
            <person name="Rohde M."/>
            <person name="Galperin M.Y."/>
            <person name="Jogler C."/>
        </authorList>
    </citation>
    <scope>NUCLEOTIDE SEQUENCE [LARGE SCALE GENOMIC DNA]</scope>
    <source>
        <strain evidence="1 2">Pan153</strain>
    </source>
</reference>